<protein>
    <submittedName>
        <fullName evidence="2">11004_t:CDS:1</fullName>
    </submittedName>
</protein>
<gene>
    <name evidence="2" type="ORF">GMARGA_LOCUS44649</name>
</gene>
<feature type="non-terminal residue" evidence="2">
    <location>
        <position position="115"/>
    </location>
</feature>
<accession>A0ABN7XKI1</accession>
<organism evidence="2 3">
    <name type="scientific">Gigaspora margarita</name>
    <dbReference type="NCBI Taxonomy" id="4874"/>
    <lineage>
        <taxon>Eukaryota</taxon>
        <taxon>Fungi</taxon>
        <taxon>Fungi incertae sedis</taxon>
        <taxon>Mucoromycota</taxon>
        <taxon>Glomeromycotina</taxon>
        <taxon>Glomeromycetes</taxon>
        <taxon>Diversisporales</taxon>
        <taxon>Gigasporaceae</taxon>
        <taxon>Gigaspora</taxon>
    </lineage>
</organism>
<sequence length="115" mass="13358">MATTTRAKHHQLENQQSILLTEDERFNEDQSLDYISDDDDIFAGLYEEDNSSTNEEDNLQNIVQSDNETNQESNPNISSEPLIPAKRKKNLKFQLNQKHHLFGNSFLNLIMEKFS</sequence>
<comment type="caution">
    <text evidence="2">The sequence shown here is derived from an EMBL/GenBank/DDBJ whole genome shotgun (WGS) entry which is preliminary data.</text>
</comment>
<dbReference type="EMBL" id="CAJVQB010153537">
    <property type="protein sequence ID" value="CAG8855828.1"/>
    <property type="molecule type" value="Genomic_DNA"/>
</dbReference>
<evidence type="ECO:0000313" key="3">
    <source>
        <dbReference type="Proteomes" id="UP000789901"/>
    </source>
</evidence>
<keyword evidence="3" id="KW-1185">Reference proteome</keyword>
<proteinExistence type="predicted"/>
<dbReference type="Proteomes" id="UP000789901">
    <property type="component" value="Unassembled WGS sequence"/>
</dbReference>
<feature type="region of interest" description="Disordered" evidence="1">
    <location>
        <begin position="1"/>
        <end position="23"/>
    </location>
</feature>
<name>A0ABN7XKI1_GIGMA</name>
<feature type="compositionally biased region" description="Polar residues" evidence="1">
    <location>
        <begin position="59"/>
        <end position="79"/>
    </location>
</feature>
<reference evidence="2 3" key="1">
    <citation type="submission" date="2021-06" db="EMBL/GenBank/DDBJ databases">
        <authorList>
            <person name="Kallberg Y."/>
            <person name="Tangrot J."/>
            <person name="Rosling A."/>
        </authorList>
    </citation>
    <scope>NUCLEOTIDE SEQUENCE [LARGE SCALE GENOMIC DNA]</scope>
    <source>
        <strain evidence="2 3">120-4 pot B 10/14</strain>
    </source>
</reference>
<feature type="region of interest" description="Disordered" evidence="1">
    <location>
        <begin position="46"/>
        <end position="83"/>
    </location>
</feature>
<evidence type="ECO:0000256" key="1">
    <source>
        <dbReference type="SAM" id="MobiDB-lite"/>
    </source>
</evidence>
<evidence type="ECO:0000313" key="2">
    <source>
        <dbReference type="EMBL" id="CAG8855828.1"/>
    </source>
</evidence>
<feature type="compositionally biased region" description="Acidic residues" evidence="1">
    <location>
        <begin position="46"/>
        <end position="58"/>
    </location>
</feature>